<dbReference type="PANTHER" id="PTHR43877">
    <property type="entry name" value="AMINOALKYLPHOSPHONATE N-ACETYLTRANSFERASE-RELATED-RELATED"/>
    <property type="match status" value="1"/>
</dbReference>
<comment type="caution">
    <text evidence="4">The sequence shown here is derived from an EMBL/GenBank/DDBJ whole genome shotgun (WGS) entry which is preliminary data.</text>
</comment>
<keyword evidence="1 4" id="KW-0808">Transferase</keyword>
<dbReference type="SUPFAM" id="SSF55729">
    <property type="entry name" value="Acyl-CoA N-acyltransferases (Nat)"/>
    <property type="match status" value="1"/>
</dbReference>
<name>T0Z2N1_9ZZZZ</name>
<dbReference type="Pfam" id="PF00583">
    <property type="entry name" value="Acetyltransf_1"/>
    <property type="match status" value="1"/>
</dbReference>
<evidence type="ECO:0000313" key="4">
    <source>
        <dbReference type="EMBL" id="EQD39513.1"/>
    </source>
</evidence>
<dbReference type="AlphaFoldDB" id="T0Z2N1"/>
<evidence type="ECO:0000256" key="2">
    <source>
        <dbReference type="ARBA" id="ARBA00023315"/>
    </source>
</evidence>
<reference evidence="4" key="1">
    <citation type="submission" date="2013-08" db="EMBL/GenBank/DDBJ databases">
        <authorList>
            <person name="Mendez C."/>
            <person name="Richter M."/>
            <person name="Ferrer M."/>
            <person name="Sanchez J."/>
        </authorList>
    </citation>
    <scope>NUCLEOTIDE SEQUENCE</scope>
</reference>
<evidence type="ECO:0000256" key="1">
    <source>
        <dbReference type="ARBA" id="ARBA00022679"/>
    </source>
</evidence>
<keyword evidence="2" id="KW-0012">Acyltransferase</keyword>
<organism evidence="4">
    <name type="scientific">mine drainage metagenome</name>
    <dbReference type="NCBI Taxonomy" id="410659"/>
    <lineage>
        <taxon>unclassified sequences</taxon>
        <taxon>metagenomes</taxon>
        <taxon>ecological metagenomes</taxon>
    </lineage>
</organism>
<proteinExistence type="predicted"/>
<accession>T0Z2N1</accession>
<dbReference type="InterPro" id="IPR000182">
    <property type="entry name" value="GNAT_dom"/>
</dbReference>
<sequence>MPLPALALLDQRAYAGTVDALLTGPELVHHERILDELLHHRLGRLLDEASMALVEVDTGALVGLILTAEISAHAAVLLDVAVEPMARRKGYGRFLLQWTFRALRALGYEEVRLWVTEENRTARHLYDQLGFRPAGRATLYRWERGSGQPHSGA</sequence>
<dbReference type="CDD" id="cd04301">
    <property type="entry name" value="NAT_SF"/>
    <property type="match status" value="1"/>
</dbReference>
<dbReference type="PROSITE" id="PS51186">
    <property type="entry name" value="GNAT"/>
    <property type="match status" value="1"/>
</dbReference>
<dbReference type="GO" id="GO:0016747">
    <property type="term" value="F:acyltransferase activity, transferring groups other than amino-acyl groups"/>
    <property type="evidence" value="ECO:0007669"/>
    <property type="project" value="InterPro"/>
</dbReference>
<dbReference type="Gene3D" id="3.40.630.30">
    <property type="match status" value="1"/>
</dbReference>
<protein>
    <submittedName>
        <fullName evidence="4">GCN5-related N-acetyltransferase domain protein</fullName>
    </submittedName>
</protein>
<gene>
    <name evidence="4" type="ORF">B1A_16817</name>
</gene>
<dbReference type="InterPro" id="IPR050832">
    <property type="entry name" value="Bact_Acetyltransf"/>
</dbReference>
<reference evidence="4" key="2">
    <citation type="journal article" date="2014" name="ISME J.">
        <title>Microbial stratification in low pH oxic and suboxic macroscopic growths along an acid mine drainage.</title>
        <authorList>
            <person name="Mendez-Garcia C."/>
            <person name="Mesa V."/>
            <person name="Sprenger R.R."/>
            <person name="Richter M."/>
            <person name="Diez M.S."/>
            <person name="Solano J."/>
            <person name="Bargiela R."/>
            <person name="Golyshina O.V."/>
            <person name="Manteca A."/>
            <person name="Ramos J.L."/>
            <person name="Gallego J.R."/>
            <person name="Llorente I."/>
            <person name="Martins Dos Santos V.A."/>
            <person name="Jensen O.N."/>
            <person name="Pelaez A.I."/>
            <person name="Sanchez J."/>
            <person name="Ferrer M."/>
        </authorList>
    </citation>
    <scope>NUCLEOTIDE SEQUENCE</scope>
</reference>
<feature type="domain" description="N-acetyltransferase" evidence="3">
    <location>
        <begin position="1"/>
        <end position="153"/>
    </location>
</feature>
<dbReference type="EMBL" id="AUZX01012362">
    <property type="protein sequence ID" value="EQD39513.1"/>
    <property type="molecule type" value="Genomic_DNA"/>
</dbReference>
<dbReference type="InterPro" id="IPR016181">
    <property type="entry name" value="Acyl_CoA_acyltransferase"/>
</dbReference>
<evidence type="ECO:0000259" key="3">
    <source>
        <dbReference type="PROSITE" id="PS51186"/>
    </source>
</evidence>